<name>A0A0E9RGN7_ANGAN</name>
<reference evidence="1" key="2">
    <citation type="journal article" date="2015" name="Fish Shellfish Immunol.">
        <title>Early steps in the European eel (Anguilla anguilla)-Vibrio vulnificus interaction in the gills: Role of the RtxA13 toxin.</title>
        <authorList>
            <person name="Callol A."/>
            <person name="Pajuelo D."/>
            <person name="Ebbesson L."/>
            <person name="Teles M."/>
            <person name="MacKenzie S."/>
            <person name="Amaro C."/>
        </authorList>
    </citation>
    <scope>NUCLEOTIDE SEQUENCE</scope>
</reference>
<sequence length="60" mass="7306">MDNVVTYIDDVVLCSDSWPSHLEHLWLTFLAYLEGPRLTYQKKTTYQECRIWQWSDNIPW</sequence>
<dbReference type="EMBL" id="GBXM01080338">
    <property type="protein sequence ID" value="JAH28239.1"/>
    <property type="molecule type" value="Transcribed_RNA"/>
</dbReference>
<protein>
    <submittedName>
        <fullName evidence="1">Uncharacterized protein</fullName>
    </submittedName>
</protein>
<evidence type="ECO:0000313" key="1">
    <source>
        <dbReference type="EMBL" id="JAH28239.1"/>
    </source>
</evidence>
<reference evidence="1" key="1">
    <citation type="submission" date="2014-11" db="EMBL/GenBank/DDBJ databases">
        <authorList>
            <person name="Amaro Gonzalez C."/>
        </authorList>
    </citation>
    <scope>NUCLEOTIDE SEQUENCE</scope>
</reference>
<accession>A0A0E9RGN7</accession>
<dbReference type="AlphaFoldDB" id="A0A0E9RGN7"/>
<organism evidence="1">
    <name type="scientific">Anguilla anguilla</name>
    <name type="common">European freshwater eel</name>
    <name type="synonym">Muraena anguilla</name>
    <dbReference type="NCBI Taxonomy" id="7936"/>
    <lineage>
        <taxon>Eukaryota</taxon>
        <taxon>Metazoa</taxon>
        <taxon>Chordata</taxon>
        <taxon>Craniata</taxon>
        <taxon>Vertebrata</taxon>
        <taxon>Euteleostomi</taxon>
        <taxon>Actinopterygii</taxon>
        <taxon>Neopterygii</taxon>
        <taxon>Teleostei</taxon>
        <taxon>Anguilliformes</taxon>
        <taxon>Anguillidae</taxon>
        <taxon>Anguilla</taxon>
    </lineage>
</organism>
<proteinExistence type="predicted"/>